<sequence length="351" mass="39394">MNLFPDTLCLNGTVHRVKALLQKKRQDCPPGIASDVIDFLAQWYGPQNVITVHTSGSTGPPKAIFLEKKFVAQSALRTLEFFNLKSGQRILLCLPLRYIAGKLMVIRALLGELDLCTAEPSDDFAFLAQCRDTPFRFAAMVPNQVTKLLEYPERFEALGALLIGGSALPAILDTELQTVPTACFASYGMTETATHIALRRINGQNASDRFYCLKGIHVGLSEKGCLTIEMPGLETPCLFTNDLAELDDYKTFKILGRADNVIISGGIKYFPEILEKKLEDLVAYPFFIGALPDEILGNRIILVIETRADEQLEKKLEAFFDQHLNRYERPKDIVFKDKFKRTETGKIIRRI</sequence>
<dbReference type="InterPro" id="IPR042099">
    <property type="entry name" value="ANL_N_sf"/>
</dbReference>
<name>A0A850T766_9BACT</name>
<gene>
    <name evidence="2" type="ORF">HXW94_07680</name>
</gene>
<evidence type="ECO:0000259" key="1">
    <source>
        <dbReference type="Pfam" id="PF00501"/>
    </source>
</evidence>
<dbReference type="RefSeq" id="WP_178366321.1">
    <property type="nucleotide sequence ID" value="NZ_JACADJ010000019.1"/>
</dbReference>
<accession>A0A850T766</accession>
<protein>
    <submittedName>
        <fullName evidence="2">AMP-binding protein</fullName>
    </submittedName>
</protein>
<dbReference type="GO" id="GO:0031956">
    <property type="term" value="F:medium-chain fatty acid-CoA ligase activity"/>
    <property type="evidence" value="ECO:0007669"/>
    <property type="project" value="TreeGrafter"/>
</dbReference>
<dbReference type="AlphaFoldDB" id="A0A850T766"/>
<dbReference type="Gene3D" id="3.30.300.30">
    <property type="match status" value="1"/>
</dbReference>
<feature type="domain" description="AMP-dependent synthetase/ligase" evidence="1">
    <location>
        <begin position="51"/>
        <end position="198"/>
    </location>
</feature>
<dbReference type="Gene3D" id="3.40.50.12780">
    <property type="entry name" value="N-terminal domain of ligase-like"/>
    <property type="match status" value="1"/>
</dbReference>
<dbReference type="PANTHER" id="PTHR43201:SF32">
    <property type="entry name" value="2-SUCCINYLBENZOATE--COA LIGASE, CHLOROPLASTIC_PEROXISOMAL"/>
    <property type="match status" value="1"/>
</dbReference>
<proteinExistence type="predicted"/>
<evidence type="ECO:0000313" key="3">
    <source>
        <dbReference type="Proteomes" id="UP000553343"/>
    </source>
</evidence>
<keyword evidence="3" id="KW-1185">Reference proteome</keyword>
<evidence type="ECO:0000313" key="2">
    <source>
        <dbReference type="EMBL" id="NWH04865.1"/>
    </source>
</evidence>
<reference evidence="2 3" key="1">
    <citation type="submission" date="2020-06" db="EMBL/GenBank/DDBJ databases">
        <title>High-quality draft genome of sulfate reducer Desulfobacter latus type strain AcrS2 isolated from marine sediment.</title>
        <authorList>
            <person name="Hoppe M."/>
            <person name="Larsen C.K."/>
            <person name="Marshall I.P.G."/>
            <person name="Schramm A."/>
            <person name="Marietou A.G."/>
        </authorList>
    </citation>
    <scope>NUCLEOTIDE SEQUENCE [LARGE SCALE GENOMIC DNA]</scope>
    <source>
        <strain evidence="2 3">AcRS2</strain>
    </source>
</reference>
<dbReference type="Pfam" id="PF00501">
    <property type="entry name" value="AMP-binding"/>
    <property type="match status" value="1"/>
</dbReference>
<organism evidence="2 3">
    <name type="scientific">Desulfobacter latus</name>
    <dbReference type="NCBI Taxonomy" id="2292"/>
    <lineage>
        <taxon>Bacteria</taxon>
        <taxon>Pseudomonadati</taxon>
        <taxon>Thermodesulfobacteriota</taxon>
        <taxon>Desulfobacteria</taxon>
        <taxon>Desulfobacterales</taxon>
        <taxon>Desulfobacteraceae</taxon>
        <taxon>Desulfobacter</taxon>
    </lineage>
</organism>
<dbReference type="GO" id="GO:0006631">
    <property type="term" value="P:fatty acid metabolic process"/>
    <property type="evidence" value="ECO:0007669"/>
    <property type="project" value="TreeGrafter"/>
</dbReference>
<dbReference type="InterPro" id="IPR000873">
    <property type="entry name" value="AMP-dep_synth/lig_dom"/>
</dbReference>
<comment type="caution">
    <text evidence="2">The sequence shown here is derived from an EMBL/GenBank/DDBJ whole genome shotgun (WGS) entry which is preliminary data.</text>
</comment>
<dbReference type="Proteomes" id="UP000553343">
    <property type="component" value="Unassembled WGS sequence"/>
</dbReference>
<dbReference type="PANTHER" id="PTHR43201">
    <property type="entry name" value="ACYL-COA SYNTHETASE"/>
    <property type="match status" value="1"/>
</dbReference>
<dbReference type="SUPFAM" id="SSF56801">
    <property type="entry name" value="Acetyl-CoA synthetase-like"/>
    <property type="match status" value="1"/>
</dbReference>
<dbReference type="InterPro" id="IPR045851">
    <property type="entry name" value="AMP-bd_C_sf"/>
</dbReference>
<dbReference type="EMBL" id="JACADJ010000019">
    <property type="protein sequence ID" value="NWH04865.1"/>
    <property type="molecule type" value="Genomic_DNA"/>
</dbReference>